<evidence type="ECO:0000256" key="4">
    <source>
        <dbReference type="PROSITE-ProRule" id="PRU00284"/>
    </source>
</evidence>
<proteinExistence type="inferred from homology"/>
<dbReference type="GO" id="GO:0006935">
    <property type="term" value="P:chemotaxis"/>
    <property type="evidence" value="ECO:0007669"/>
    <property type="project" value="InterPro"/>
</dbReference>
<dbReference type="InterPro" id="IPR004090">
    <property type="entry name" value="Chemotax_Me-accpt_rcpt"/>
</dbReference>
<protein>
    <recommendedName>
        <fullName evidence="10">Chemotaxis protein</fullName>
    </recommendedName>
</protein>
<keyword evidence="9" id="KW-1185">Reference proteome</keyword>
<dbReference type="OrthoDB" id="1884279at2"/>
<dbReference type="Proteomes" id="UP000194841">
    <property type="component" value="Unassembled WGS sequence"/>
</dbReference>
<dbReference type="PROSITE" id="PS50111">
    <property type="entry name" value="CHEMOTAXIS_TRANSDUC_2"/>
    <property type="match status" value="1"/>
</dbReference>
<dbReference type="Pfam" id="PF00672">
    <property type="entry name" value="HAMP"/>
    <property type="match status" value="1"/>
</dbReference>
<gene>
    <name evidence="8" type="ORF">B1199_12190</name>
</gene>
<dbReference type="RefSeq" id="WP_086744389.1">
    <property type="nucleotide sequence ID" value="NZ_MWPV01000003.1"/>
</dbReference>
<feature type="transmembrane region" description="Helical" evidence="5">
    <location>
        <begin position="181"/>
        <end position="205"/>
    </location>
</feature>
<evidence type="ECO:0000313" key="9">
    <source>
        <dbReference type="Proteomes" id="UP000194841"/>
    </source>
</evidence>
<evidence type="ECO:0000256" key="5">
    <source>
        <dbReference type="SAM" id="Phobius"/>
    </source>
</evidence>
<feature type="transmembrane region" description="Helical" evidence="5">
    <location>
        <begin position="12"/>
        <end position="30"/>
    </location>
</feature>
<evidence type="ECO:0000259" key="7">
    <source>
        <dbReference type="PROSITE" id="PS50885"/>
    </source>
</evidence>
<dbReference type="InterPro" id="IPR004089">
    <property type="entry name" value="MCPsignal_dom"/>
</dbReference>
<dbReference type="Gene3D" id="6.10.340.10">
    <property type="match status" value="1"/>
</dbReference>
<keyword evidence="5" id="KW-0472">Membrane</keyword>
<feature type="domain" description="HAMP" evidence="7">
    <location>
        <begin position="207"/>
        <end position="259"/>
    </location>
</feature>
<dbReference type="SMART" id="SM00283">
    <property type="entry name" value="MA"/>
    <property type="match status" value="1"/>
</dbReference>
<dbReference type="AlphaFoldDB" id="A0A244CQA9"/>
<evidence type="ECO:0000256" key="1">
    <source>
        <dbReference type="ARBA" id="ARBA00004370"/>
    </source>
</evidence>
<name>A0A244CQA9_PSEDV</name>
<comment type="subcellular location">
    <subcellularLocation>
        <location evidence="1">Membrane</location>
    </subcellularLocation>
</comment>
<dbReference type="Gene3D" id="1.10.287.950">
    <property type="entry name" value="Methyl-accepting chemotaxis protein"/>
    <property type="match status" value="1"/>
</dbReference>
<evidence type="ECO:0000256" key="3">
    <source>
        <dbReference type="ARBA" id="ARBA00029447"/>
    </source>
</evidence>
<comment type="similarity">
    <text evidence="3">Belongs to the methyl-accepting chemotaxis (MCP) protein family.</text>
</comment>
<dbReference type="EMBL" id="MWPV01000003">
    <property type="protein sequence ID" value="OUL57807.1"/>
    <property type="molecule type" value="Genomic_DNA"/>
</dbReference>
<dbReference type="CDD" id="cd06225">
    <property type="entry name" value="HAMP"/>
    <property type="match status" value="1"/>
</dbReference>
<dbReference type="GO" id="GO:0016020">
    <property type="term" value="C:membrane"/>
    <property type="evidence" value="ECO:0007669"/>
    <property type="project" value="UniProtKB-SubCell"/>
</dbReference>
<keyword evidence="5" id="KW-1133">Transmembrane helix</keyword>
<organism evidence="8 9">
    <name type="scientific">Pseudoalteromonas ulvae</name>
    <dbReference type="NCBI Taxonomy" id="107327"/>
    <lineage>
        <taxon>Bacteria</taxon>
        <taxon>Pseudomonadati</taxon>
        <taxon>Pseudomonadota</taxon>
        <taxon>Gammaproteobacteria</taxon>
        <taxon>Alteromonadales</taxon>
        <taxon>Pseudoalteromonadaceae</taxon>
        <taxon>Pseudoalteromonas</taxon>
    </lineage>
</organism>
<dbReference type="PANTHER" id="PTHR32089:SF112">
    <property type="entry name" value="LYSOZYME-LIKE PROTEIN-RELATED"/>
    <property type="match status" value="1"/>
</dbReference>
<reference evidence="8 9" key="1">
    <citation type="submission" date="2017-02" db="EMBL/GenBank/DDBJ databases">
        <title>Pseudoalteromonas ulvae TC14 Genome.</title>
        <authorList>
            <person name="Molmeret M."/>
        </authorList>
    </citation>
    <scope>NUCLEOTIDE SEQUENCE [LARGE SCALE GENOMIC DNA]</scope>
    <source>
        <strain evidence="8">TC14</strain>
    </source>
</reference>
<feature type="domain" description="Methyl-accepting transducer" evidence="6">
    <location>
        <begin position="264"/>
        <end position="500"/>
    </location>
</feature>
<dbReference type="Pfam" id="PF00015">
    <property type="entry name" value="MCPsignal"/>
    <property type="match status" value="1"/>
</dbReference>
<comment type="caution">
    <text evidence="8">The sequence shown here is derived from an EMBL/GenBank/DDBJ whole genome shotgun (WGS) entry which is preliminary data.</text>
</comment>
<accession>A0A244CQA9</accession>
<evidence type="ECO:0008006" key="10">
    <source>
        <dbReference type="Google" id="ProtNLM"/>
    </source>
</evidence>
<dbReference type="SUPFAM" id="SSF58104">
    <property type="entry name" value="Methyl-accepting chemotaxis protein (MCP) signaling domain"/>
    <property type="match status" value="1"/>
</dbReference>
<keyword evidence="2 4" id="KW-0807">Transducer</keyword>
<dbReference type="PRINTS" id="PR00260">
    <property type="entry name" value="CHEMTRNSDUCR"/>
</dbReference>
<evidence type="ECO:0000256" key="2">
    <source>
        <dbReference type="ARBA" id="ARBA00023224"/>
    </source>
</evidence>
<sequence>MFNLRQKITVPIIVGVSFILAVTFFSIFKLEDQLFAYRNLISQQVSQAEAISNLHLTFKNQVQAWKNLLIRGNNPKEEQRYWLEVQQLNTVIRQNLQQAINQSTQDDISNLLASFSTEHNTVFSAYQNAYKGFSAHKNPYTADALVRGKDRKASELLFQTNERIHQYVNTEKNQLKAQQTFISVILPTISIVLSVIFIVCIIIILRRSIITPLSRLIENMNQIANGQYDIVISYDKDDELGQLKNAGNDIKNHIGESVSNISIVKQEVEEAFAELAKMSVKISDGAEAQMMCTQDMEQAMTGLMSIANELEKSTQNSMASTQKVTSMSQSCDQIIDQTVTGMDNLVHGIEQTTLIIKELESQTIGISSVLEVITSIAEQTNLLALNAAIEAARAGEAGRGFAVVADEVRSLATKTQESTLSINTIIQSLQSSSQKAVNAMEQEVIISQKNAEQTAHAKTALGDIINEMTMMTQDNQGVAHLASQQMAISDQLNHNLKLLKELSDSYTAIAQSDTVSNAVENATSDLQKMVNNLTGNLSHQQPELF</sequence>
<dbReference type="PROSITE" id="PS50885">
    <property type="entry name" value="HAMP"/>
    <property type="match status" value="1"/>
</dbReference>
<dbReference type="GO" id="GO:0004888">
    <property type="term" value="F:transmembrane signaling receptor activity"/>
    <property type="evidence" value="ECO:0007669"/>
    <property type="project" value="InterPro"/>
</dbReference>
<evidence type="ECO:0000313" key="8">
    <source>
        <dbReference type="EMBL" id="OUL57807.1"/>
    </source>
</evidence>
<keyword evidence="5" id="KW-0812">Transmembrane</keyword>
<dbReference type="PANTHER" id="PTHR32089">
    <property type="entry name" value="METHYL-ACCEPTING CHEMOTAXIS PROTEIN MCPB"/>
    <property type="match status" value="1"/>
</dbReference>
<dbReference type="SMART" id="SM00304">
    <property type="entry name" value="HAMP"/>
    <property type="match status" value="1"/>
</dbReference>
<evidence type="ECO:0000259" key="6">
    <source>
        <dbReference type="PROSITE" id="PS50111"/>
    </source>
</evidence>
<dbReference type="InterPro" id="IPR003660">
    <property type="entry name" value="HAMP_dom"/>
</dbReference>
<dbReference type="GO" id="GO:0007165">
    <property type="term" value="P:signal transduction"/>
    <property type="evidence" value="ECO:0007669"/>
    <property type="project" value="UniProtKB-KW"/>
</dbReference>